<dbReference type="InterPro" id="IPR029303">
    <property type="entry name" value="CapF_C"/>
</dbReference>
<feature type="domain" description="Capsular polysaccharide assembling protein CapF C-terminal" evidence="2">
    <location>
        <begin position="285"/>
        <end position="402"/>
    </location>
</feature>
<proteinExistence type="predicted"/>
<evidence type="ECO:0000313" key="4">
    <source>
        <dbReference type="Proteomes" id="UP000824116"/>
    </source>
</evidence>
<evidence type="ECO:0000259" key="2">
    <source>
        <dbReference type="Pfam" id="PF14667"/>
    </source>
</evidence>
<dbReference type="CDD" id="cd05261">
    <property type="entry name" value="CAPF_like_SDR_e"/>
    <property type="match status" value="1"/>
</dbReference>
<dbReference type="Pfam" id="PF01370">
    <property type="entry name" value="Epimerase"/>
    <property type="match status" value="1"/>
</dbReference>
<evidence type="ECO:0000313" key="3">
    <source>
        <dbReference type="EMBL" id="HIZ75357.1"/>
    </source>
</evidence>
<dbReference type="InterPro" id="IPR001509">
    <property type="entry name" value="Epimerase_deHydtase"/>
</dbReference>
<protein>
    <submittedName>
        <fullName evidence="3">Capsular polysaccharide biosynthesis protein CapF</fullName>
    </submittedName>
</protein>
<dbReference type="Gene3D" id="3.40.50.720">
    <property type="entry name" value="NAD(P)-binding Rossmann-like Domain"/>
    <property type="match status" value="1"/>
</dbReference>
<dbReference type="EMBL" id="DXAY01000210">
    <property type="protein sequence ID" value="HIZ75357.1"/>
    <property type="molecule type" value="Genomic_DNA"/>
</dbReference>
<comment type="caution">
    <text evidence="3">The sequence shown here is derived from an EMBL/GenBank/DDBJ whole genome shotgun (WGS) entry which is preliminary data.</text>
</comment>
<sequence length="406" mass="45363">MKILITGAAGFVGKNLTAALENIRDGKDRVHKIKGLDEPSDLVIYKYDISSSPEDLDTYCREADFVFNLAGVNRPKDPEEFMKGNFGFGSKLLETLKKYGNKAPVMLSSSIQASLEGRYAGSEYGKSKLAGEELFRKYSEETGAKVLIYRFPNLFGKWCRPNYNSAVATFSNNIANGLPITVNDRGTELELLYIDDLIEEMILALNGEEHRCSQTLPDGGGREFCFCPVTFKVTLGQIVDLLYSFKESRSDLSVPDMSDGFTKRLYANYLSYLPADGFSYKLKMNKDDRGSFTEILRTADRGQVSVNISKPGITKGQHWHHTKNEKFVVVSGKGLIQLRKVGTDENGEPYPVINYEVSGDEITVVEMIPGYTHNIINLSDTEDLVTVMWANEPFDPEHPDTFGEPV</sequence>
<dbReference type="AlphaFoldDB" id="A0A9D2GAU2"/>
<evidence type="ECO:0000259" key="1">
    <source>
        <dbReference type="Pfam" id="PF01370"/>
    </source>
</evidence>
<dbReference type="InterPro" id="IPR036291">
    <property type="entry name" value="NAD(P)-bd_dom_sf"/>
</dbReference>
<accession>A0A9D2GAU2</accession>
<dbReference type="InterPro" id="IPR014710">
    <property type="entry name" value="RmlC-like_jellyroll"/>
</dbReference>
<dbReference type="InterPro" id="IPR011051">
    <property type="entry name" value="RmlC_Cupin_sf"/>
</dbReference>
<dbReference type="SUPFAM" id="SSF51182">
    <property type="entry name" value="RmlC-like cupins"/>
    <property type="match status" value="1"/>
</dbReference>
<dbReference type="Pfam" id="PF14667">
    <property type="entry name" value="Polysacc_synt_C"/>
    <property type="match status" value="1"/>
</dbReference>
<organism evidence="3 4">
    <name type="scientific">Candidatus Mediterraneibacter stercoravium</name>
    <dbReference type="NCBI Taxonomy" id="2838685"/>
    <lineage>
        <taxon>Bacteria</taxon>
        <taxon>Bacillati</taxon>
        <taxon>Bacillota</taxon>
        <taxon>Clostridia</taxon>
        <taxon>Lachnospirales</taxon>
        <taxon>Lachnospiraceae</taxon>
        <taxon>Mediterraneibacter</taxon>
    </lineage>
</organism>
<dbReference type="Gene3D" id="2.60.120.10">
    <property type="entry name" value="Jelly Rolls"/>
    <property type="match status" value="1"/>
</dbReference>
<dbReference type="PANTHER" id="PTHR43245">
    <property type="entry name" value="BIFUNCTIONAL POLYMYXIN RESISTANCE PROTEIN ARNA"/>
    <property type="match status" value="1"/>
</dbReference>
<reference evidence="3" key="1">
    <citation type="journal article" date="2021" name="PeerJ">
        <title>Extensive microbial diversity within the chicken gut microbiome revealed by metagenomics and culture.</title>
        <authorList>
            <person name="Gilroy R."/>
            <person name="Ravi A."/>
            <person name="Getino M."/>
            <person name="Pursley I."/>
            <person name="Horton D.L."/>
            <person name="Alikhan N.F."/>
            <person name="Baker D."/>
            <person name="Gharbi K."/>
            <person name="Hall N."/>
            <person name="Watson M."/>
            <person name="Adriaenssens E.M."/>
            <person name="Foster-Nyarko E."/>
            <person name="Jarju S."/>
            <person name="Secka A."/>
            <person name="Antonio M."/>
            <person name="Oren A."/>
            <person name="Chaudhuri R.R."/>
            <person name="La Ragione R."/>
            <person name="Hildebrand F."/>
            <person name="Pallen M.J."/>
        </authorList>
    </citation>
    <scope>NUCLEOTIDE SEQUENCE</scope>
    <source>
        <strain evidence="3">CHK196-3914</strain>
    </source>
</reference>
<dbReference type="InterPro" id="IPR050177">
    <property type="entry name" value="Lipid_A_modif_metabolic_enz"/>
</dbReference>
<dbReference type="SUPFAM" id="SSF51735">
    <property type="entry name" value="NAD(P)-binding Rossmann-fold domains"/>
    <property type="match status" value="1"/>
</dbReference>
<dbReference type="Proteomes" id="UP000824116">
    <property type="component" value="Unassembled WGS sequence"/>
</dbReference>
<gene>
    <name evidence="3" type="ORF">H9723_09000</name>
</gene>
<feature type="domain" description="NAD-dependent epimerase/dehydratase" evidence="1">
    <location>
        <begin position="3"/>
        <end position="207"/>
    </location>
</feature>
<name>A0A9D2GAU2_9FIRM</name>
<dbReference type="CDD" id="cd07007">
    <property type="entry name" value="cupin_CapF-like_C"/>
    <property type="match status" value="1"/>
</dbReference>
<reference evidence="3" key="2">
    <citation type="submission" date="2021-04" db="EMBL/GenBank/DDBJ databases">
        <authorList>
            <person name="Gilroy R."/>
        </authorList>
    </citation>
    <scope>NUCLEOTIDE SEQUENCE</scope>
    <source>
        <strain evidence="3">CHK196-3914</strain>
    </source>
</reference>
<dbReference type="PANTHER" id="PTHR43245:SF55">
    <property type="entry name" value="NAD(P)-BINDING DOMAIN-CONTAINING PROTEIN"/>
    <property type="match status" value="1"/>
</dbReference>